<reference evidence="2" key="1">
    <citation type="journal article" date="2019" name="Int. J. Syst. Evol. Microbiol.">
        <title>The Global Catalogue of Microorganisms (GCM) 10K type strain sequencing project: providing services to taxonomists for standard genome sequencing and annotation.</title>
        <authorList>
            <consortium name="The Broad Institute Genomics Platform"/>
            <consortium name="The Broad Institute Genome Sequencing Center for Infectious Disease"/>
            <person name="Wu L."/>
            <person name="Ma J."/>
        </authorList>
    </citation>
    <scope>NUCLEOTIDE SEQUENCE [LARGE SCALE GENOMIC DNA]</scope>
    <source>
        <strain evidence="2">CCM 8691</strain>
    </source>
</reference>
<proteinExistence type="predicted"/>
<evidence type="ECO:0000313" key="1">
    <source>
        <dbReference type="EMBL" id="MFC4213288.1"/>
    </source>
</evidence>
<accession>A0ABV8PE21</accession>
<keyword evidence="2" id="KW-1185">Reference proteome</keyword>
<comment type="caution">
    <text evidence="1">The sequence shown here is derived from an EMBL/GenBank/DDBJ whole genome shotgun (WGS) entry which is preliminary data.</text>
</comment>
<sequence>MKFKNLLWLSLVVLFFYSCKKDNPNIDIPIDKADIVASLSDSAAYTIDGKLITVNKVNSFGGFNLQPNSKIDSIVNYSKYISGDKDSFMFGQRYDIHDLDYHNDISFVFAKKFNKKNMNSNNSIWSNTPKNYLEMFYTGNYPYAVDLYNENTQNGVAIFVRNSSQYYKTSGPDFFGQATTIKKDAQKNSKFEVVKLTKLKTGSYMLEAKFSATIFDDKEKPKKIENGYLRLKLNIL</sequence>
<gene>
    <name evidence="1" type="ORF">ACFOWA_18990</name>
</gene>
<dbReference type="EMBL" id="JBHSBW010000016">
    <property type="protein sequence ID" value="MFC4213288.1"/>
    <property type="molecule type" value="Genomic_DNA"/>
</dbReference>
<dbReference type="Proteomes" id="UP001595789">
    <property type="component" value="Unassembled WGS sequence"/>
</dbReference>
<protein>
    <submittedName>
        <fullName evidence="1">Uncharacterized protein</fullName>
    </submittedName>
</protein>
<organism evidence="1 2">
    <name type="scientific">Pedobacter lithocola</name>
    <dbReference type="NCBI Taxonomy" id="1908239"/>
    <lineage>
        <taxon>Bacteria</taxon>
        <taxon>Pseudomonadati</taxon>
        <taxon>Bacteroidota</taxon>
        <taxon>Sphingobacteriia</taxon>
        <taxon>Sphingobacteriales</taxon>
        <taxon>Sphingobacteriaceae</taxon>
        <taxon>Pedobacter</taxon>
    </lineage>
</organism>
<dbReference type="PROSITE" id="PS51257">
    <property type="entry name" value="PROKAR_LIPOPROTEIN"/>
    <property type="match status" value="1"/>
</dbReference>
<evidence type="ECO:0000313" key="2">
    <source>
        <dbReference type="Proteomes" id="UP001595789"/>
    </source>
</evidence>
<dbReference type="RefSeq" id="WP_378988375.1">
    <property type="nucleotide sequence ID" value="NZ_JBHSBW010000016.1"/>
</dbReference>
<name>A0ABV8PE21_9SPHI</name>